<evidence type="ECO:0000313" key="3">
    <source>
        <dbReference type="Proteomes" id="UP000033772"/>
    </source>
</evidence>
<dbReference type="SUPFAM" id="SSF52833">
    <property type="entry name" value="Thioredoxin-like"/>
    <property type="match status" value="1"/>
</dbReference>
<proteinExistence type="predicted"/>
<dbReference type="Proteomes" id="UP000033772">
    <property type="component" value="Unassembled WGS sequence"/>
</dbReference>
<dbReference type="InterPro" id="IPR013766">
    <property type="entry name" value="Thioredoxin_domain"/>
</dbReference>
<dbReference type="EMBL" id="JZDQ02000041">
    <property type="protein sequence ID" value="OIJ24314.1"/>
    <property type="molecule type" value="Genomic_DNA"/>
</dbReference>
<organism evidence="2 3">
    <name type="scientific">Nocardioides luteus</name>
    <dbReference type="NCBI Taxonomy" id="1844"/>
    <lineage>
        <taxon>Bacteria</taxon>
        <taxon>Bacillati</taxon>
        <taxon>Actinomycetota</taxon>
        <taxon>Actinomycetes</taxon>
        <taxon>Propionibacteriales</taxon>
        <taxon>Nocardioidaceae</taxon>
        <taxon>Nocardioides</taxon>
    </lineage>
</organism>
<evidence type="ECO:0000259" key="1">
    <source>
        <dbReference type="PROSITE" id="PS51352"/>
    </source>
</evidence>
<dbReference type="GO" id="GO:0016491">
    <property type="term" value="F:oxidoreductase activity"/>
    <property type="evidence" value="ECO:0007669"/>
    <property type="project" value="InterPro"/>
</dbReference>
<dbReference type="GO" id="GO:0016209">
    <property type="term" value="F:antioxidant activity"/>
    <property type="evidence" value="ECO:0007669"/>
    <property type="project" value="InterPro"/>
</dbReference>
<name>A0A1J4MYG0_9ACTN</name>
<dbReference type="PROSITE" id="PS51352">
    <property type="entry name" value="THIOREDOXIN_2"/>
    <property type="match status" value="1"/>
</dbReference>
<dbReference type="Pfam" id="PF00578">
    <property type="entry name" value="AhpC-TSA"/>
    <property type="match status" value="1"/>
</dbReference>
<dbReference type="STRING" id="1844.UG56_023325"/>
<reference evidence="2" key="1">
    <citation type="submission" date="2016-10" db="EMBL/GenBank/DDBJ databases">
        <title>Draft Genome Sequence of Nocardioides luteus Strain BAFB, an Alkane-Degrading Bacterium Isolated from JP-7 Polluted Soil.</title>
        <authorList>
            <person name="Brown L."/>
            <person name="Ruiz O.N."/>
            <person name="Gunasekera T."/>
        </authorList>
    </citation>
    <scope>NUCLEOTIDE SEQUENCE [LARGE SCALE GENOMIC DNA]</scope>
    <source>
        <strain evidence="2">BAFB</strain>
    </source>
</reference>
<feature type="domain" description="Thioredoxin" evidence="1">
    <location>
        <begin position="2"/>
        <end position="148"/>
    </location>
</feature>
<evidence type="ECO:0000313" key="2">
    <source>
        <dbReference type="EMBL" id="OIJ24314.1"/>
    </source>
</evidence>
<sequence>MIDVGSTLESTSVQLSDGTTADLLGEGHRGTLVYFMRTTTCMMCNAHVRTLTSNAKDFRDRGVRVLIAVPQEATAAQAWVERRRIPFPVVPGLHGDLGLARRLLGSMMQSGTVVVDATGRVTYADIVTMPTGGYRHRDVLAALDALPQHAG</sequence>
<dbReference type="Gene3D" id="3.40.30.10">
    <property type="entry name" value="Glutaredoxin"/>
    <property type="match status" value="1"/>
</dbReference>
<dbReference type="InterPro" id="IPR000866">
    <property type="entry name" value="AhpC/TSA"/>
</dbReference>
<keyword evidence="3" id="KW-1185">Reference proteome</keyword>
<dbReference type="InterPro" id="IPR036249">
    <property type="entry name" value="Thioredoxin-like_sf"/>
</dbReference>
<dbReference type="AlphaFoldDB" id="A0A1J4MYG0"/>
<gene>
    <name evidence="2" type="ORF">UG56_023325</name>
</gene>
<comment type="caution">
    <text evidence="2">The sequence shown here is derived from an EMBL/GenBank/DDBJ whole genome shotgun (WGS) entry which is preliminary data.</text>
</comment>
<dbReference type="RefSeq" id="WP_045551632.1">
    <property type="nucleotide sequence ID" value="NZ_JZDQ02000041.1"/>
</dbReference>
<protein>
    <recommendedName>
        <fullName evidence="1">Thioredoxin domain-containing protein</fullName>
    </recommendedName>
</protein>
<accession>A0A1J4MYG0</accession>